<dbReference type="InterPro" id="IPR003509">
    <property type="entry name" value="UPF0102_YraN-like"/>
</dbReference>
<dbReference type="PANTHER" id="PTHR34039:SF1">
    <property type="entry name" value="UPF0102 PROTEIN YRAN"/>
    <property type="match status" value="1"/>
</dbReference>
<reference evidence="3" key="1">
    <citation type="journal article" date="2020" name="mSystems">
        <title>Genome- and Community-Level Interaction Insights into Carbon Utilization and Element Cycling Functions of Hydrothermarchaeota in Hydrothermal Sediment.</title>
        <authorList>
            <person name="Zhou Z."/>
            <person name="Liu Y."/>
            <person name="Xu W."/>
            <person name="Pan J."/>
            <person name="Luo Z.H."/>
            <person name="Li M."/>
        </authorList>
    </citation>
    <scope>NUCLEOTIDE SEQUENCE [LARGE SCALE GENOMIC DNA]</scope>
    <source>
        <strain evidence="3">SpSt-289</strain>
    </source>
</reference>
<comment type="similarity">
    <text evidence="1 2">Belongs to the UPF0102 family.</text>
</comment>
<dbReference type="AlphaFoldDB" id="A0A7C1JAZ6"/>
<dbReference type="GO" id="GO:0003676">
    <property type="term" value="F:nucleic acid binding"/>
    <property type="evidence" value="ECO:0007669"/>
    <property type="project" value="InterPro"/>
</dbReference>
<gene>
    <name evidence="3" type="ORF">ENQ20_10185</name>
</gene>
<dbReference type="HAMAP" id="MF_00048">
    <property type="entry name" value="UPF0102"/>
    <property type="match status" value="1"/>
</dbReference>
<comment type="caution">
    <text evidence="3">The sequence shown here is derived from an EMBL/GenBank/DDBJ whole genome shotgun (WGS) entry which is preliminary data.</text>
</comment>
<protein>
    <recommendedName>
        <fullName evidence="2">UPF0102 protein ENQ20_10185</fullName>
    </recommendedName>
</protein>
<dbReference type="Gene3D" id="3.40.1350.10">
    <property type="match status" value="1"/>
</dbReference>
<dbReference type="EMBL" id="DSMG01000100">
    <property type="protein sequence ID" value="HDX31843.1"/>
    <property type="molecule type" value="Genomic_DNA"/>
</dbReference>
<evidence type="ECO:0000256" key="1">
    <source>
        <dbReference type="ARBA" id="ARBA00006738"/>
    </source>
</evidence>
<evidence type="ECO:0000313" key="3">
    <source>
        <dbReference type="EMBL" id="HDX31843.1"/>
    </source>
</evidence>
<sequence>MKTQDSRKRLGRAGEEMAVRALQEAGLTIVTRNWRCQAGEVDIVAQECAPDFVHGGAMRTWLVFVEVRTRRGFAYGAALESITPRKAAKMRAVAYHYVQALGWNGPWRIDVVGIQMDGQGRLLRIEHIRHAVGDE</sequence>
<dbReference type="PANTHER" id="PTHR34039">
    <property type="entry name" value="UPF0102 PROTEIN YRAN"/>
    <property type="match status" value="1"/>
</dbReference>
<dbReference type="NCBIfam" id="NF009154">
    <property type="entry name" value="PRK12497.3-3"/>
    <property type="match status" value="1"/>
</dbReference>
<accession>A0A7C1JAZ6</accession>
<evidence type="ECO:0000256" key="2">
    <source>
        <dbReference type="HAMAP-Rule" id="MF_00048"/>
    </source>
</evidence>
<dbReference type="SUPFAM" id="SSF52980">
    <property type="entry name" value="Restriction endonuclease-like"/>
    <property type="match status" value="1"/>
</dbReference>
<proteinExistence type="inferred from homology"/>
<dbReference type="InterPro" id="IPR011335">
    <property type="entry name" value="Restrct_endonuc-II-like"/>
</dbReference>
<dbReference type="InterPro" id="IPR011856">
    <property type="entry name" value="tRNA_endonuc-like_dom_sf"/>
</dbReference>
<name>A0A7C1JAZ6_9CHLR</name>
<organism evidence="3">
    <name type="scientific">Caldilinea aerophila</name>
    <dbReference type="NCBI Taxonomy" id="133453"/>
    <lineage>
        <taxon>Bacteria</taxon>
        <taxon>Bacillati</taxon>
        <taxon>Chloroflexota</taxon>
        <taxon>Caldilineae</taxon>
        <taxon>Caldilineales</taxon>
        <taxon>Caldilineaceae</taxon>
        <taxon>Caldilinea</taxon>
    </lineage>
</organism>
<dbReference type="Pfam" id="PF02021">
    <property type="entry name" value="UPF0102"/>
    <property type="match status" value="1"/>
</dbReference>